<protein>
    <submittedName>
        <fullName evidence="1">Uncharacterized protein</fullName>
    </submittedName>
</protein>
<evidence type="ECO:0000313" key="1">
    <source>
        <dbReference type="EMBL" id="KAL0931830.1"/>
    </source>
</evidence>
<gene>
    <name evidence="1" type="ORF">CTRU02_212783</name>
</gene>
<evidence type="ECO:0000313" key="2">
    <source>
        <dbReference type="Proteomes" id="UP000805649"/>
    </source>
</evidence>
<reference evidence="1 2" key="1">
    <citation type="journal article" date="2020" name="Phytopathology">
        <title>Genome Sequence Resources of Colletotrichum truncatum, C. plurivorum, C. musicola, and C. sojae: Four Species Pathogenic to Soybean (Glycine max).</title>
        <authorList>
            <person name="Rogerio F."/>
            <person name="Boufleur T.R."/>
            <person name="Ciampi-Guillardi M."/>
            <person name="Sukno S.A."/>
            <person name="Thon M.R."/>
            <person name="Massola Junior N.S."/>
            <person name="Baroncelli R."/>
        </authorList>
    </citation>
    <scope>NUCLEOTIDE SEQUENCE [LARGE SCALE GENOMIC DNA]</scope>
    <source>
        <strain evidence="1 2">CMES1059</strain>
    </source>
</reference>
<accession>A0ACC3YIV8</accession>
<name>A0ACC3YIV8_COLTU</name>
<dbReference type="Proteomes" id="UP000805649">
    <property type="component" value="Unassembled WGS sequence"/>
</dbReference>
<proteinExistence type="predicted"/>
<sequence length="244" mass="26758">MLALFLLGLAILVVAPITAADPNFEKPPPPVHYTSSEHPSNDLDFSYEKWVEAISRQPNGTHLSPEQAIAASLTRSQGWNIRKGSLQIRALSSLENVRRNLLRTRVKHKTSKPPTKSGETPREGIDLNSVRCNTFPRARSSISDVVSCIGQLAASDKKKCNATSPKAFCKSGTSFIIGWRKIDEISIEPPSCQAVARSAGRIMDFCTFNGLVMGETVAWDDPATGVMIRDFAEGYNPSNLTLHY</sequence>
<organism evidence="1 2">
    <name type="scientific">Colletotrichum truncatum</name>
    <name type="common">Anthracnose fungus</name>
    <name type="synonym">Colletotrichum capsici</name>
    <dbReference type="NCBI Taxonomy" id="5467"/>
    <lineage>
        <taxon>Eukaryota</taxon>
        <taxon>Fungi</taxon>
        <taxon>Dikarya</taxon>
        <taxon>Ascomycota</taxon>
        <taxon>Pezizomycotina</taxon>
        <taxon>Sordariomycetes</taxon>
        <taxon>Hypocreomycetidae</taxon>
        <taxon>Glomerellales</taxon>
        <taxon>Glomerellaceae</taxon>
        <taxon>Colletotrichum</taxon>
        <taxon>Colletotrichum truncatum species complex</taxon>
    </lineage>
</organism>
<dbReference type="EMBL" id="VUJX02000009">
    <property type="protein sequence ID" value="KAL0931830.1"/>
    <property type="molecule type" value="Genomic_DNA"/>
</dbReference>
<comment type="caution">
    <text evidence="1">The sequence shown here is derived from an EMBL/GenBank/DDBJ whole genome shotgun (WGS) entry which is preliminary data.</text>
</comment>
<keyword evidence="2" id="KW-1185">Reference proteome</keyword>